<dbReference type="OrthoDB" id="5292580at2"/>
<proteinExistence type="predicted"/>
<gene>
    <name evidence="1" type="ORF">SAMN05660895_2081</name>
</gene>
<dbReference type="RefSeq" id="WP_092460292.1">
    <property type="nucleotide sequence ID" value="NZ_FPCJ01000001.1"/>
</dbReference>
<dbReference type="EMBL" id="FPCJ01000001">
    <property type="protein sequence ID" value="SFV34759.1"/>
    <property type="molecule type" value="Genomic_DNA"/>
</dbReference>
<evidence type="ECO:0008006" key="3">
    <source>
        <dbReference type="Google" id="ProtNLM"/>
    </source>
</evidence>
<name>A0A1I7NJH4_9BACT</name>
<evidence type="ECO:0000313" key="2">
    <source>
        <dbReference type="Proteomes" id="UP000199537"/>
    </source>
</evidence>
<dbReference type="Proteomes" id="UP000199537">
    <property type="component" value="Unassembled WGS sequence"/>
</dbReference>
<keyword evidence="2" id="KW-1185">Reference proteome</keyword>
<dbReference type="InterPro" id="IPR025245">
    <property type="entry name" value="DUF4197"/>
</dbReference>
<reference evidence="2" key="1">
    <citation type="submission" date="2016-10" db="EMBL/GenBank/DDBJ databases">
        <authorList>
            <person name="Varghese N."/>
            <person name="Submissions S."/>
        </authorList>
    </citation>
    <scope>NUCLEOTIDE SEQUENCE [LARGE SCALE GENOMIC DNA]</scope>
    <source>
        <strain evidence="2">DSM 14807</strain>
    </source>
</reference>
<dbReference type="STRING" id="1393122.SAMN05660895_2081"/>
<sequence>MSDKRMISLKYSWTFVLLAWSLTGRTQVISQQQAGDALKEALSAGAQQATARLSALNGYYGNPLIRILMPDEAKPVVNTLQRVGLGYMVDSAVLAMNRAAEHAATKAAPIFLHAIKQMQLQDALQILKGSDTAATAYLRKTTYTDLKQAFQPVIDSSLQQTGATRWWEKMFTAYDKIPFTRKINPDLSGYVTDKALQGLFLTIGQEEKNIRAHPEQQASALIRNIFGAVSSGR</sequence>
<dbReference type="AlphaFoldDB" id="A0A1I7NJH4"/>
<organism evidence="1 2">
    <name type="scientific">Thermoflavifilum thermophilum</name>
    <dbReference type="NCBI Taxonomy" id="1393122"/>
    <lineage>
        <taxon>Bacteria</taxon>
        <taxon>Pseudomonadati</taxon>
        <taxon>Bacteroidota</taxon>
        <taxon>Chitinophagia</taxon>
        <taxon>Chitinophagales</taxon>
        <taxon>Chitinophagaceae</taxon>
        <taxon>Thermoflavifilum</taxon>
    </lineage>
</organism>
<protein>
    <recommendedName>
        <fullName evidence="3">DUF4197 domain-containing protein</fullName>
    </recommendedName>
</protein>
<accession>A0A1I7NJH4</accession>
<evidence type="ECO:0000313" key="1">
    <source>
        <dbReference type="EMBL" id="SFV34759.1"/>
    </source>
</evidence>
<dbReference type="Pfam" id="PF13852">
    <property type="entry name" value="DUF4197"/>
    <property type="match status" value="1"/>
</dbReference>